<gene>
    <name evidence="4" type="ORF">DF3PB_2360002</name>
</gene>
<organism evidence="4">
    <name type="scientific">metagenome</name>
    <dbReference type="NCBI Taxonomy" id="256318"/>
    <lineage>
        <taxon>unclassified sequences</taxon>
        <taxon>metagenomes</taxon>
    </lineage>
</organism>
<dbReference type="Pfam" id="PF24883">
    <property type="entry name" value="NPHP3_N"/>
    <property type="match status" value="1"/>
</dbReference>
<evidence type="ECO:0000313" key="4">
    <source>
        <dbReference type="EMBL" id="SUS06056.1"/>
    </source>
</evidence>
<protein>
    <recommendedName>
        <fullName evidence="5">Bacterial transcriptional activator domain-containing protein</fullName>
    </recommendedName>
</protein>
<name>A0A380TCP4_9ZZZZ</name>
<evidence type="ECO:0000259" key="3">
    <source>
        <dbReference type="Pfam" id="PF25873"/>
    </source>
</evidence>
<evidence type="ECO:0000256" key="1">
    <source>
        <dbReference type="ARBA" id="ARBA00022737"/>
    </source>
</evidence>
<reference evidence="4" key="1">
    <citation type="submission" date="2018-07" db="EMBL/GenBank/DDBJ databases">
        <authorList>
            <person name="Quirk P.G."/>
            <person name="Krulwich T.A."/>
        </authorList>
    </citation>
    <scope>NUCLEOTIDE SEQUENCE</scope>
</reference>
<dbReference type="Gene3D" id="1.10.10.10">
    <property type="entry name" value="Winged helix-like DNA-binding domain superfamily/Winged helix DNA-binding domain"/>
    <property type="match status" value="1"/>
</dbReference>
<dbReference type="InterPro" id="IPR036388">
    <property type="entry name" value="WH-like_DNA-bd_sf"/>
</dbReference>
<dbReference type="AlphaFoldDB" id="A0A380TCP4"/>
<dbReference type="Gene3D" id="3.40.50.300">
    <property type="entry name" value="P-loop containing nucleotide triphosphate hydrolases"/>
    <property type="match status" value="1"/>
</dbReference>
<evidence type="ECO:0000259" key="2">
    <source>
        <dbReference type="Pfam" id="PF24883"/>
    </source>
</evidence>
<dbReference type="SUPFAM" id="SSF52540">
    <property type="entry name" value="P-loop containing nucleoside triphosphate hydrolases"/>
    <property type="match status" value="1"/>
</dbReference>
<dbReference type="InterPro" id="IPR027417">
    <property type="entry name" value="P-loop_NTPase"/>
</dbReference>
<dbReference type="Pfam" id="PF25873">
    <property type="entry name" value="WHD_MalT"/>
    <property type="match status" value="1"/>
</dbReference>
<dbReference type="InterPro" id="IPR059106">
    <property type="entry name" value="WHD_MalT"/>
</dbReference>
<evidence type="ECO:0008006" key="5">
    <source>
        <dbReference type="Google" id="ProtNLM"/>
    </source>
</evidence>
<dbReference type="InterPro" id="IPR016032">
    <property type="entry name" value="Sig_transdc_resp-reg_C-effctor"/>
</dbReference>
<feature type="domain" description="MalT-like winged helix" evidence="3">
    <location>
        <begin position="258"/>
        <end position="336"/>
    </location>
</feature>
<dbReference type="PANTHER" id="PTHR35807">
    <property type="entry name" value="TRANSCRIPTIONAL REGULATOR REDD-RELATED"/>
    <property type="match status" value="1"/>
</dbReference>
<dbReference type="InterPro" id="IPR051677">
    <property type="entry name" value="AfsR-DnrI-RedD_regulator"/>
</dbReference>
<dbReference type="SUPFAM" id="SSF46894">
    <property type="entry name" value="C-terminal effector domain of the bipartite response regulators"/>
    <property type="match status" value="1"/>
</dbReference>
<dbReference type="InterPro" id="IPR056884">
    <property type="entry name" value="NPHP3-like_N"/>
</dbReference>
<dbReference type="GO" id="GO:0006355">
    <property type="term" value="P:regulation of DNA-templated transcription"/>
    <property type="evidence" value="ECO:0007669"/>
    <property type="project" value="InterPro"/>
</dbReference>
<feature type="domain" description="Nephrocystin 3-like N-terminal" evidence="2">
    <location>
        <begin position="26"/>
        <end position="164"/>
    </location>
</feature>
<proteinExistence type="predicted"/>
<dbReference type="EMBL" id="UIDG01000153">
    <property type="protein sequence ID" value="SUS06056.1"/>
    <property type="molecule type" value="Genomic_DNA"/>
</dbReference>
<accession>A0A380TCP4</accession>
<sequence length="1032" mass="116362">MDTPLTYAKITAPSAGTTVKRARLLERLDRAHERRLTWISGPAGCGKTTLVADYVQQKKARCLWYQVDHGDGDPAAMFHFLHLAVQTATTRSRKVPPPEFAPAFLPGLEVFARRFFRDLFAQLPSPLLIVFDNVQDAPPDSAFYDVLREGLFELPPGSHAILISRSEPHATFSGLLAKREMALIGWEDLRFTTTEVEQLFGLFGQKARFRDRAQNILSVTQGWVAGIVLMTAVADEMDFSRPIPKDAPVQTLFDYFATEVLRKVDAAVRSFLLHTAFLPEMTVLQAEEVTGNLDAGNILAALSRENFFTSRQSSRQPIYRYHPLFRAFLQNCAEASLSAEHLKTLRGKTASLLELVGQVEAACELFIAIEDWQSLSRMVCSQAPILMAKARIKTLAGWVGAIPEELKDRSPDLLYWDGMTRVGFDLEQSLCRLERSFTLCRERNDANGEYIAWSGMVDAIVAAWVDFRPFDQCISEFRALQGRHLCFPSKEIEARALSNIVFAIAHRRICDPILPNFVYRLSEVIQEPLDLTLRVSAGASLVVCLSGWCNFAKAQMILETIRPNSRRECPPQVWILFQVANMLFCWLTASFGDCRRAEKEAIDTIRDTGAWGMELLVLNQALSCALSDNDRNRARELLSRLSAILNTGGPLSKLQQSHPLRWMYHYYFAWNDLLEGKLSVAREHGEWSLNYAERMGELFVLLSRVAAANVAIEMGDVQWAEIQLAAIAEIDRENTFILLHVTKLFVEADLAHRTGNSDKCLATLHEAFALARTYSLKNTEFWLPKQMADLSVLALEAEIEVDYVRSLVRERNLRPETAPRHVEAWPWPLAVQTLGNFVVSRNGEQLSFRGKAQRKPMDLLKALIALGGRGVSIARLQDALWPDADGDAAERAFDITLHRLRKLLQVEGVLDRSESRLSLSAHLCWVDVWALNDLIEMALTAIGASPTPGSAVDIDAIGAKILRLDQGAFLEHLSDEPWASYSRYQISKRLGGFYRDFGRYWERQGQPDRASEFYQRGLDAEARYVEASLRYL</sequence>
<dbReference type="GO" id="GO:0003677">
    <property type="term" value="F:DNA binding"/>
    <property type="evidence" value="ECO:0007669"/>
    <property type="project" value="InterPro"/>
</dbReference>
<keyword evidence="1" id="KW-0677">Repeat</keyword>